<dbReference type="Pfam" id="PF00619">
    <property type="entry name" value="CARD"/>
    <property type="match status" value="1"/>
</dbReference>
<accession>C3ZR14</accession>
<name>C3ZR14_BRAFL</name>
<dbReference type="GO" id="GO:0042981">
    <property type="term" value="P:regulation of apoptotic process"/>
    <property type="evidence" value="ECO:0007669"/>
    <property type="project" value="InterPro"/>
</dbReference>
<dbReference type="Gene3D" id="1.10.533.10">
    <property type="entry name" value="Death Domain, Fas"/>
    <property type="match status" value="1"/>
</dbReference>
<dbReference type="SUPFAM" id="SSF47986">
    <property type="entry name" value="DEATH domain"/>
    <property type="match status" value="1"/>
</dbReference>
<dbReference type="PROSITE" id="PS50209">
    <property type="entry name" value="CARD"/>
    <property type="match status" value="1"/>
</dbReference>
<gene>
    <name evidence="2" type="ORF">BRAFLDRAFT_87517</name>
</gene>
<dbReference type="InterPro" id="IPR001315">
    <property type="entry name" value="CARD"/>
</dbReference>
<evidence type="ECO:0000313" key="2">
    <source>
        <dbReference type="EMBL" id="EEN45055.1"/>
    </source>
</evidence>
<evidence type="ECO:0000259" key="1">
    <source>
        <dbReference type="PROSITE" id="PS50209"/>
    </source>
</evidence>
<dbReference type="InParanoid" id="C3ZR14"/>
<feature type="domain" description="CARD" evidence="1">
    <location>
        <begin position="76"/>
        <end position="151"/>
    </location>
</feature>
<organism>
    <name type="scientific">Branchiostoma floridae</name>
    <name type="common">Florida lancelet</name>
    <name type="synonym">Amphioxus</name>
    <dbReference type="NCBI Taxonomy" id="7739"/>
    <lineage>
        <taxon>Eukaryota</taxon>
        <taxon>Metazoa</taxon>
        <taxon>Chordata</taxon>
        <taxon>Cephalochordata</taxon>
        <taxon>Leptocardii</taxon>
        <taxon>Amphioxiformes</taxon>
        <taxon>Branchiostomatidae</taxon>
        <taxon>Branchiostoma</taxon>
    </lineage>
</organism>
<protein>
    <recommendedName>
        <fullName evidence="1">CARD domain-containing protein</fullName>
    </recommendedName>
</protein>
<dbReference type="AlphaFoldDB" id="C3ZR14"/>
<reference evidence="2" key="1">
    <citation type="journal article" date="2008" name="Nature">
        <title>The amphioxus genome and the evolution of the chordate karyotype.</title>
        <authorList>
            <consortium name="US DOE Joint Genome Institute (JGI-PGF)"/>
            <person name="Putnam N.H."/>
            <person name="Butts T."/>
            <person name="Ferrier D.E.K."/>
            <person name="Furlong R.F."/>
            <person name="Hellsten U."/>
            <person name="Kawashima T."/>
            <person name="Robinson-Rechavi M."/>
            <person name="Shoguchi E."/>
            <person name="Terry A."/>
            <person name="Yu J.-K."/>
            <person name="Benito-Gutierrez E.L."/>
            <person name="Dubchak I."/>
            <person name="Garcia-Fernandez J."/>
            <person name="Gibson-Brown J.J."/>
            <person name="Grigoriev I.V."/>
            <person name="Horton A.C."/>
            <person name="de Jong P.J."/>
            <person name="Jurka J."/>
            <person name="Kapitonov V.V."/>
            <person name="Kohara Y."/>
            <person name="Kuroki Y."/>
            <person name="Lindquist E."/>
            <person name="Lucas S."/>
            <person name="Osoegawa K."/>
            <person name="Pennacchio L.A."/>
            <person name="Salamov A.A."/>
            <person name="Satou Y."/>
            <person name="Sauka-Spengler T."/>
            <person name="Schmutz J."/>
            <person name="Shin-I T."/>
            <person name="Toyoda A."/>
            <person name="Bronner-Fraser M."/>
            <person name="Fujiyama A."/>
            <person name="Holland L.Z."/>
            <person name="Holland P.W.H."/>
            <person name="Satoh N."/>
            <person name="Rokhsar D.S."/>
        </authorList>
    </citation>
    <scope>NUCLEOTIDE SEQUENCE [LARGE SCALE GENOMIC DNA]</scope>
    <source>
        <strain evidence="2">S238N-H82</strain>
        <tissue evidence="2">Testes</tissue>
    </source>
</reference>
<dbReference type="CDD" id="cd01671">
    <property type="entry name" value="CARD"/>
    <property type="match status" value="1"/>
</dbReference>
<proteinExistence type="predicted"/>
<dbReference type="EMBL" id="GG666663">
    <property type="protein sequence ID" value="EEN45055.1"/>
    <property type="molecule type" value="Genomic_DNA"/>
</dbReference>
<dbReference type="InterPro" id="IPR011029">
    <property type="entry name" value="DEATH-like_dom_sf"/>
</dbReference>
<sequence length="163" mass="18220">MGLLVAYLARWCCPPMLFSVEQMLYVVVGGTIEVGTRRSVAMTAEENSGSGSVNNEETNPMVTRGHITDNDQPSGSAEDLEDLITRNYPLLKERLEVSDLLPHLIKRGFLQIVDKEHISSRTTRQGKAEALLDLLCQQGKCTSNEFVEILRIGKHKHIISRLE</sequence>